<gene>
    <name evidence="1" type="ORF">PM001_LOCUS15737</name>
</gene>
<evidence type="ECO:0000313" key="1">
    <source>
        <dbReference type="EMBL" id="CAK7930587.1"/>
    </source>
</evidence>
<dbReference type="PANTHER" id="PTHR33129">
    <property type="entry name" value="PROTEIN KINASE DOMAIN-CONTAINING PROTEIN-RELATED"/>
    <property type="match status" value="1"/>
</dbReference>
<name>A0AAV1UA98_9STRA</name>
<reference evidence="1" key="1">
    <citation type="submission" date="2024-01" db="EMBL/GenBank/DDBJ databases">
        <authorList>
            <person name="Webb A."/>
        </authorList>
    </citation>
    <scope>NUCLEOTIDE SEQUENCE</scope>
    <source>
        <strain evidence="1">Pm1</strain>
    </source>
</reference>
<dbReference type="EMBL" id="CAKLBY020000168">
    <property type="protein sequence ID" value="CAK7930587.1"/>
    <property type="molecule type" value="Genomic_DNA"/>
</dbReference>
<dbReference type="AlphaFoldDB" id="A0AAV1UA98"/>
<proteinExistence type="predicted"/>
<evidence type="ECO:0000313" key="2">
    <source>
        <dbReference type="Proteomes" id="UP001162060"/>
    </source>
</evidence>
<protein>
    <submittedName>
        <fullName evidence="1">Uncharacterized protein</fullName>
    </submittedName>
</protein>
<dbReference type="Proteomes" id="UP001162060">
    <property type="component" value="Unassembled WGS sequence"/>
</dbReference>
<organism evidence="1 2">
    <name type="scientific">Peronospora matthiolae</name>
    <dbReference type="NCBI Taxonomy" id="2874970"/>
    <lineage>
        <taxon>Eukaryota</taxon>
        <taxon>Sar</taxon>
        <taxon>Stramenopiles</taxon>
        <taxon>Oomycota</taxon>
        <taxon>Peronosporomycetes</taxon>
        <taxon>Peronosporales</taxon>
        <taxon>Peronosporaceae</taxon>
        <taxon>Peronospora</taxon>
    </lineage>
</organism>
<comment type="caution">
    <text evidence="1">The sequence shown here is derived from an EMBL/GenBank/DDBJ whole genome shotgun (WGS) entry which is preliminary data.</text>
</comment>
<sequence>MPVWTKREILKCREVMFPNTPLDIVEKCYIEWGGIARYVLSHDEASVKQEALDRAMSKSDLNAVEYASVESKGVEFNVSQWFLSLCVNRNTFRYEGFEFTSKYIAERVFNTL</sequence>
<dbReference type="PANTHER" id="PTHR33129:SF1">
    <property type="entry name" value="ATP-BINDING PROTEIN"/>
    <property type="match status" value="1"/>
</dbReference>
<dbReference type="InterPro" id="IPR052980">
    <property type="entry name" value="Crinkler_effector"/>
</dbReference>
<accession>A0AAV1UA98</accession>